<dbReference type="GO" id="GO:0006508">
    <property type="term" value="P:proteolysis"/>
    <property type="evidence" value="ECO:0007669"/>
    <property type="project" value="InterPro"/>
</dbReference>
<dbReference type="Pfam" id="PF00656">
    <property type="entry name" value="Peptidase_C14"/>
    <property type="match status" value="1"/>
</dbReference>
<reference evidence="3" key="1">
    <citation type="submission" date="2017-06" db="EMBL/GenBank/DDBJ databases">
        <title>FDA dAtabase for Regulatory Grade micrObial Sequences (FDA-ARGOS): Supporting development and validation of Infectious Disease Dx tests.</title>
        <authorList>
            <person name="Minogue T."/>
            <person name="Wolcott M."/>
            <person name="Wasieloski L."/>
            <person name="Aguilar W."/>
            <person name="Moore D."/>
            <person name="Tallon L."/>
            <person name="Sadzewicz L."/>
            <person name="Sengamalay N."/>
            <person name="Ott S."/>
            <person name="Godinez A."/>
            <person name="Nagaraj S."/>
            <person name="Nadendla S."/>
            <person name="Geyer C."/>
            <person name="Sichtig H."/>
        </authorList>
    </citation>
    <scope>NUCLEOTIDE SEQUENCE [LARGE SCALE GENOMIC DNA]</scope>
    <source>
        <strain evidence="3">FDAARGOS_289</strain>
    </source>
</reference>
<dbReference type="Gene3D" id="3.40.50.1460">
    <property type="match status" value="1"/>
</dbReference>
<gene>
    <name evidence="2" type="ORF">CEP68_08710</name>
</gene>
<dbReference type="InterPro" id="IPR015424">
    <property type="entry name" value="PyrdxlP-dep_Trfase"/>
</dbReference>
<feature type="domain" description="Peptidase C14 caspase" evidence="1">
    <location>
        <begin position="46"/>
        <end position="285"/>
    </location>
</feature>
<proteinExistence type="predicted"/>
<name>A0A1Z3U8J3_BREVE</name>
<dbReference type="KEGG" id="bvc:CEP68_08710"/>
<dbReference type="SUPFAM" id="SSF53383">
    <property type="entry name" value="PLP-dependent transferases"/>
    <property type="match status" value="1"/>
</dbReference>
<dbReference type="EMBL" id="CP022048">
    <property type="protein sequence ID" value="ASE39575.1"/>
    <property type="molecule type" value="Genomic_DNA"/>
</dbReference>
<evidence type="ECO:0000259" key="1">
    <source>
        <dbReference type="Pfam" id="PF00656"/>
    </source>
</evidence>
<dbReference type="PANTHER" id="PTHR48104:SF30">
    <property type="entry name" value="METACASPASE-1"/>
    <property type="match status" value="1"/>
</dbReference>
<sequence>MRSRSAISAPPQIVTPMAPTRARAAVGLWLALGVGLWAGVASAESRALLIGIGRYRGLPSDFRLAAPDQDVTRLSRSLQEAGLSEAAIKTISDQDSPAGASRAAILEQLAALEREVKPDDRVLIYFSGHGGQRLATAGAQETDGLEEVWLASDAALDAGGRPAGGVIADREIAAAVSRLRRRGADVWLVVDACYAAGVTRGRGAQNGQVKTVSRGGPVRRGPNVLIRQEPGFGNLSSSRGPAGAFVGFYAAGDDGLALATDKGSAFSNALIRSLDAGRTRSLRDLAAGLLSADGRLGPDAPRPVFEGDLDGPVLDVVAGRQRRFAIVRRGAQTLLTAGLEEGLATDEQVVLEDEDQAVLGYGRIASAGLGRSVLEAGSADAVAARIPPPVGQPKSPADRVAMAIAALGGGWAPDSLSIVTRLDRPAAGRCGDAVDAQAPPATARIVSLMALPALRACDRLYVEMVNTGRATLDVNVLYLSADGSVVGPSLHPSDTVRLAPGERRSAALRIVSERNAVIERLAILAIPAATRFPADLRYLAALSSRSGDRGETAAEPGSLAGWLVDALDGRPHRGGVSGPPPGQAAIAVAFPVVVLP</sequence>
<dbReference type="Proteomes" id="UP000197050">
    <property type="component" value="Chromosome"/>
</dbReference>
<evidence type="ECO:0000313" key="2">
    <source>
        <dbReference type="EMBL" id="ASE39575.1"/>
    </source>
</evidence>
<protein>
    <submittedName>
        <fullName evidence="2">Caspase family protein</fullName>
    </submittedName>
</protein>
<dbReference type="InterPro" id="IPR050452">
    <property type="entry name" value="Metacaspase"/>
</dbReference>
<dbReference type="InterPro" id="IPR011600">
    <property type="entry name" value="Pept_C14_caspase"/>
</dbReference>
<accession>A0A1Z3U8J3</accession>
<dbReference type="GO" id="GO:0005737">
    <property type="term" value="C:cytoplasm"/>
    <property type="evidence" value="ECO:0007669"/>
    <property type="project" value="TreeGrafter"/>
</dbReference>
<dbReference type="GO" id="GO:0004197">
    <property type="term" value="F:cysteine-type endopeptidase activity"/>
    <property type="evidence" value="ECO:0007669"/>
    <property type="project" value="InterPro"/>
</dbReference>
<dbReference type="PANTHER" id="PTHR48104">
    <property type="entry name" value="METACASPASE-4"/>
    <property type="match status" value="1"/>
</dbReference>
<organism evidence="2 3">
    <name type="scientific">Brevundimonas vesicularis</name>
    <name type="common">Pseudomonas vesicularis</name>
    <dbReference type="NCBI Taxonomy" id="41276"/>
    <lineage>
        <taxon>Bacteria</taxon>
        <taxon>Pseudomonadati</taxon>
        <taxon>Pseudomonadota</taxon>
        <taxon>Alphaproteobacteria</taxon>
        <taxon>Caulobacterales</taxon>
        <taxon>Caulobacteraceae</taxon>
        <taxon>Brevundimonas</taxon>
    </lineage>
</organism>
<dbReference type="AlphaFoldDB" id="A0A1Z3U8J3"/>
<evidence type="ECO:0000313" key="3">
    <source>
        <dbReference type="Proteomes" id="UP000197050"/>
    </source>
</evidence>